<sequence>EMERINKQLMGIKSNYTGNQDYLKFLENVPLEIKEIQETLIKIRDNASGAKRAVSELENRIKSRVSGEFDILREKKEIFYQDIEIDSSIDSLLQACKEIKDKTVNIIRIFTPILNNEVIIGKIKKTLEKNEDFVNRKEKGTLEIAEISLNLRVAQKNIRLSLSNTDFQILT</sequence>
<organism evidence="1">
    <name type="scientific">marine sediment metagenome</name>
    <dbReference type="NCBI Taxonomy" id="412755"/>
    <lineage>
        <taxon>unclassified sequences</taxon>
        <taxon>metagenomes</taxon>
        <taxon>ecological metagenomes</taxon>
    </lineage>
</organism>
<feature type="non-terminal residue" evidence="1">
    <location>
        <position position="171"/>
    </location>
</feature>
<accession>X1K6P5</accession>
<proteinExistence type="predicted"/>
<feature type="non-terminal residue" evidence="1">
    <location>
        <position position="1"/>
    </location>
</feature>
<dbReference type="AlphaFoldDB" id="X1K6P5"/>
<reference evidence="1" key="1">
    <citation type="journal article" date="2014" name="Front. Microbiol.">
        <title>High frequency of phylogenetically diverse reductive dehalogenase-homologous genes in deep subseafloor sedimentary metagenomes.</title>
        <authorList>
            <person name="Kawai M."/>
            <person name="Futagami T."/>
            <person name="Toyoda A."/>
            <person name="Takaki Y."/>
            <person name="Nishi S."/>
            <person name="Hori S."/>
            <person name="Arai W."/>
            <person name="Tsubouchi T."/>
            <person name="Morono Y."/>
            <person name="Uchiyama I."/>
            <person name="Ito T."/>
            <person name="Fujiyama A."/>
            <person name="Inagaki F."/>
            <person name="Takami H."/>
        </authorList>
    </citation>
    <scope>NUCLEOTIDE SEQUENCE</scope>
    <source>
        <strain evidence="1">Expedition CK06-06</strain>
    </source>
</reference>
<comment type="caution">
    <text evidence="1">The sequence shown here is derived from an EMBL/GenBank/DDBJ whole genome shotgun (WGS) entry which is preliminary data.</text>
</comment>
<evidence type="ECO:0000313" key="1">
    <source>
        <dbReference type="EMBL" id="GAH77753.1"/>
    </source>
</evidence>
<gene>
    <name evidence="1" type="ORF">S03H2_67749</name>
</gene>
<protein>
    <submittedName>
        <fullName evidence="1">Uncharacterized protein</fullName>
    </submittedName>
</protein>
<name>X1K6P5_9ZZZZ</name>
<dbReference type="EMBL" id="BARU01044422">
    <property type="protein sequence ID" value="GAH77753.1"/>
    <property type="molecule type" value="Genomic_DNA"/>
</dbReference>